<dbReference type="EMBL" id="LXQA011194880">
    <property type="protein sequence ID" value="MCI88510.1"/>
    <property type="molecule type" value="Genomic_DNA"/>
</dbReference>
<sequence>CFHGLMLENLDFEHDLAIVRAGTHFWVIVAERAGRQCSSWLASDPDLV</sequence>
<evidence type="ECO:0000313" key="1">
    <source>
        <dbReference type="EMBL" id="MCI88510.1"/>
    </source>
</evidence>
<keyword evidence="2" id="KW-1185">Reference proteome</keyword>
<proteinExistence type="predicted"/>
<evidence type="ECO:0000313" key="2">
    <source>
        <dbReference type="Proteomes" id="UP000265520"/>
    </source>
</evidence>
<protein>
    <submittedName>
        <fullName evidence="1">Uncharacterized protein</fullName>
    </submittedName>
</protein>
<name>A0A392VPZ2_9FABA</name>
<feature type="non-terminal residue" evidence="1">
    <location>
        <position position="1"/>
    </location>
</feature>
<organism evidence="1 2">
    <name type="scientific">Trifolium medium</name>
    <dbReference type="NCBI Taxonomy" id="97028"/>
    <lineage>
        <taxon>Eukaryota</taxon>
        <taxon>Viridiplantae</taxon>
        <taxon>Streptophyta</taxon>
        <taxon>Embryophyta</taxon>
        <taxon>Tracheophyta</taxon>
        <taxon>Spermatophyta</taxon>
        <taxon>Magnoliopsida</taxon>
        <taxon>eudicotyledons</taxon>
        <taxon>Gunneridae</taxon>
        <taxon>Pentapetalae</taxon>
        <taxon>rosids</taxon>
        <taxon>fabids</taxon>
        <taxon>Fabales</taxon>
        <taxon>Fabaceae</taxon>
        <taxon>Papilionoideae</taxon>
        <taxon>50 kb inversion clade</taxon>
        <taxon>NPAAA clade</taxon>
        <taxon>Hologalegina</taxon>
        <taxon>IRL clade</taxon>
        <taxon>Trifolieae</taxon>
        <taxon>Trifolium</taxon>
    </lineage>
</organism>
<dbReference type="AlphaFoldDB" id="A0A392VPZ2"/>
<accession>A0A392VPZ2</accession>
<dbReference type="Proteomes" id="UP000265520">
    <property type="component" value="Unassembled WGS sequence"/>
</dbReference>
<reference evidence="1 2" key="1">
    <citation type="journal article" date="2018" name="Front. Plant Sci.">
        <title>Red Clover (Trifolium pratense) and Zigzag Clover (T. medium) - A Picture of Genomic Similarities and Differences.</title>
        <authorList>
            <person name="Dluhosova J."/>
            <person name="Istvanek J."/>
            <person name="Nedelnik J."/>
            <person name="Repkova J."/>
        </authorList>
    </citation>
    <scope>NUCLEOTIDE SEQUENCE [LARGE SCALE GENOMIC DNA]</scope>
    <source>
        <strain evidence="2">cv. 10/8</strain>
        <tissue evidence="1">Leaf</tissue>
    </source>
</reference>
<comment type="caution">
    <text evidence="1">The sequence shown here is derived from an EMBL/GenBank/DDBJ whole genome shotgun (WGS) entry which is preliminary data.</text>
</comment>